<dbReference type="OrthoDB" id="517705at2"/>
<dbReference type="RefSeq" id="WP_106289085.1">
    <property type="nucleotide sequence ID" value="NZ_CAWNTC010000065.1"/>
</dbReference>
<dbReference type="Proteomes" id="UP000238762">
    <property type="component" value="Unassembled WGS sequence"/>
</dbReference>
<gene>
    <name evidence="1" type="ORF">C7B64_12985</name>
</gene>
<protein>
    <submittedName>
        <fullName evidence="1">Type II toxin-antitoxin system ParD family antitoxin</fullName>
    </submittedName>
</protein>
<comment type="caution">
    <text evidence="1">The sequence shown here is derived from an EMBL/GenBank/DDBJ whole genome shotgun (WGS) entry which is preliminary data.</text>
</comment>
<evidence type="ECO:0000313" key="2">
    <source>
        <dbReference type="Proteomes" id="UP000238762"/>
    </source>
</evidence>
<dbReference type="InterPro" id="IPR022789">
    <property type="entry name" value="ParD"/>
</dbReference>
<reference evidence="1 2" key="2">
    <citation type="submission" date="2018-03" db="EMBL/GenBank/DDBJ databases">
        <title>The ancient ancestry and fast evolution of plastids.</title>
        <authorList>
            <person name="Moore K.R."/>
            <person name="Magnabosco C."/>
            <person name="Momper L."/>
            <person name="Gold D.A."/>
            <person name="Bosak T."/>
            <person name="Fournier G.P."/>
        </authorList>
    </citation>
    <scope>NUCLEOTIDE SEQUENCE [LARGE SCALE GENOMIC DNA]</scope>
    <source>
        <strain evidence="1 2">CCAP 1448/3</strain>
    </source>
</reference>
<reference evidence="1 2" key="1">
    <citation type="submission" date="2018-02" db="EMBL/GenBank/DDBJ databases">
        <authorList>
            <person name="Cohen D.B."/>
            <person name="Kent A.D."/>
        </authorList>
    </citation>
    <scope>NUCLEOTIDE SEQUENCE [LARGE SCALE GENOMIC DNA]</scope>
    <source>
        <strain evidence="1 2">CCAP 1448/3</strain>
    </source>
</reference>
<dbReference type="EMBL" id="PVWJ01000059">
    <property type="protein sequence ID" value="PSB02456.1"/>
    <property type="molecule type" value="Genomic_DNA"/>
</dbReference>
<evidence type="ECO:0000313" key="1">
    <source>
        <dbReference type="EMBL" id="PSB02456.1"/>
    </source>
</evidence>
<dbReference type="Pfam" id="PF03693">
    <property type="entry name" value="ParD_antitoxin"/>
    <property type="match status" value="1"/>
</dbReference>
<proteinExistence type="predicted"/>
<organism evidence="1 2">
    <name type="scientific">Merismopedia glauca CCAP 1448/3</name>
    <dbReference type="NCBI Taxonomy" id="1296344"/>
    <lineage>
        <taxon>Bacteria</taxon>
        <taxon>Bacillati</taxon>
        <taxon>Cyanobacteriota</taxon>
        <taxon>Cyanophyceae</taxon>
        <taxon>Synechococcales</taxon>
        <taxon>Merismopediaceae</taxon>
        <taxon>Merismopedia</taxon>
    </lineage>
</organism>
<name>A0A2T1C2F5_9CYAN</name>
<dbReference type="Gene3D" id="6.10.10.120">
    <property type="entry name" value="Antitoxin ParD1-like"/>
    <property type="match status" value="1"/>
</dbReference>
<dbReference type="AlphaFoldDB" id="A0A2T1C2F5"/>
<dbReference type="InterPro" id="IPR038296">
    <property type="entry name" value="ParD_sf"/>
</dbReference>
<accession>A0A2T1C2F5</accession>
<sequence length="88" mass="10269">MNITLKPEQERFIQDQLAIGRFKSADEVLAQAFMLLEHKYREDDVWIEDMRLKVDEAKAEADLGHVLPLEAVMAQLQARFRQARENQA</sequence>
<keyword evidence="2" id="KW-1185">Reference proteome</keyword>